<evidence type="ECO:0000313" key="2">
    <source>
        <dbReference type="Proteomes" id="UP000245263"/>
    </source>
</evidence>
<accession>A0ABM7UK64</accession>
<dbReference type="EMBL" id="AP025028">
    <property type="protein sequence ID" value="BDA79246.1"/>
    <property type="molecule type" value="Genomic_DNA"/>
</dbReference>
<sequence>MKSKYTISLLLIFLTQCHIDKNVSLTNGPKSSLSCLKNKYYIENICDDEEAQLDFAAKTKEYPKLADLTREVLQKVAQDSGDVDRAASLFYHRAINDPLSKSFLDYVVKKEREYIGKFPNYEKEKILFAFVPGMFYKDNPNLGTDGKLLRTIAADLGIKETIVPIDQTGTIEDNGKFLCSYIKELSENKEISGVILASLSKGSSDVKKAMQICGKEPFFKTIRAWYNIGGLNKGTFAINAILNNWRYRTEGKFYFWTKGYNWQGFIDMQGGDNSPVAGELEKPDHILLVNIMGVPLDRHVTERARPYFEEIRHLGPSDGLTLLADSYIPGNITFPLWREDHYFAWPIYTQRIQAVISYMVEKQFCKTKGSCRTFVPVKKEG</sequence>
<dbReference type="RefSeq" id="WP_109019339.1">
    <property type="nucleotide sequence ID" value="NZ_AP025028.1"/>
</dbReference>
<evidence type="ECO:0000313" key="1">
    <source>
        <dbReference type="EMBL" id="BDA79246.1"/>
    </source>
</evidence>
<reference evidence="1 2" key="1">
    <citation type="submission" date="2021-08" db="EMBL/GenBank/DDBJ databases">
        <title>Complete genome sequence of Leptospira kobayashii strain E30.</title>
        <authorList>
            <person name="Nakao R."/>
            <person name="Nakamura S."/>
            <person name="Masuzawa T."/>
            <person name="Koizumi N."/>
        </authorList>
    </citation>
    <scope>NUCLEOTIDE SEQUENCE [LARGE SCALE GENOMIC DNA]</scope>
    <source>
        <strain evidence="1 2">E30</strain>
    </source>
</reference>
<keyword evidence="2" id="KW-1185">Reference proteome</keyword>
<organism evidence="1 2">
    <name type="scientific">Leptospira kobayashii</name>
    <dbReference type="NCBI Taxonomy" id="1917830"/>
    <lineage>
        <taxon>Bacteria</taxon>
        <taxon>Pseudomonadati</taxon>
        <taxon>Spirochaetota</taxon>
        <taxon>Spirochaetia</taxon>
        <taxon>Leptospirales</taxon>
        <taxon>Leptospiraceae</taxon>
        <taxon>Leptospira</taxon>
    </lineage>
</organism>
<name>A0ABM7UK64_9LEPT</name>
<dbReference type="Proteomes" id="UP000245263">
    <property type="component" value="Chromosome 1"/>
</dbReference>
<protein>
    <recommendedName>
        <fullName evidence="3">Lipoprotein</fullName>
    </recommendedName>
</protein>
<proteinExistence type="predicted"/>
<gene>
    <name evidence="1" type="ORF">LPTSP3_g21760</name>
</gene>
<evidence type="ECO:0008006" key="3">
    <source>
        <dbReference type="Google" id="ProtNLM"/>
    </source>
</evidence>